<dbReference type="CDD" id="cd01647">
    <property type="entry name" value="RT_LTR"/>
    <property type="match status" value="1"/>
</dbReference>
<protein>
    <recommendedName>
        <fullName evidence="1">RNA-directed DNA polymerase</fullName>
        <ecNumber evidence="1">2.7.7.49</ecNumber>
    </recommendedName>
</protein>
<dbReference type="PROSITE" id="PS00141">
    <property type="entry name" value="ASP_PROTEASE"/>
    <property type="match status" value="1"/>
</dbReference>
<dbReference type="Pfam" id="PF00078">
    <property type="entry name" value="RVT_1"/>
    <property type="match status" value="1"/>
</dbReference>
<dbReference type="PROSITE" id="PS50158">
    <property type="entry name" value="ZF_CCHC"/>
    <property type="match status" value="1"/>
</dbReference>
<dbReference type="PANTHER" id="PTHR37984:SF5">
    <property type="entry name" value="PROTEIN NYNRIN-LIKE"/>
    <property type="match status" value="1"/>
</dbReference>
<dbReference type="InterPro" id="IPR043128">
    <property type="entry name" value="Rev_trsase/Diguanyl_cyclase"/>
</dbReference>
<dbReference type="FunFam" id="3.10.10.10:FF:000007">
    <property type="entry name" value="Retrovirus-related Pol polyprotein from transposon 17.6-like Protein"/>
    <property type="match status" value="1"/>
</dbReference>
<dbReference type="InterPro" id="IPR050951">
    <property type="entry name" value="Retrovirus_Pol_polyprotein"/>
</dbReference>
<dbReference type="GO" id="GO:0008270">
    <property type="term" value="F:zinc ion binding"/>
    <property type="evidence" value="ECO:0007669"/>
    <property type="project" value="UniProtKB-KW"/>
</dbReference>
<dbReference type="InterPro" id="IPR001969">
    <property type="entry name" value="Aspartic_peptidase_AS"/>
</dbReference>
<dbReference type="InterPro" id="IPR036875">
    <property type="entry name" value="Znf_CCHC_sf"/>
</dbReference>
<dbReference type="SUPFAM" id="SSF50630">
    <property type="entry name" value="Acid proteases"/>
    <property type="match status" value="1"/>
</dbReference>
<name>A0ABD0TN92_LOXSC</name>
<dbReference type="InterPro" id="IPR041373">
    <property type="entry name" value="RT_RNaseH"/>
</dbReference>
<keyword evidence="5" id="KW-0540">Nuclease</keyword>
<dbReference type="EMBL" id="JBEDNZ010000002">
    <property type="protein sequence ID" value="KAL0850688.1"/>
    <property type="molecule type" value="Genomic_DNA"/>
</dbReference>
<feature type="compositionally biased region" description="Polar residues" evidence="10">
    <location>
        <begin position="32"/>
        <end position="51"/>
    </location>
</feature>
<feature type="compositionally biased region" description="Polar residues" evidence="10">
    <location>
        <begin position="10"/>
        <end position="20"/>
    </location>
</feature>
<feature type="domain" description="Reverse transcriptase" evidence="12">
    <location>
        <begin position="560"/>
        <end position="739"/>
    </location>
</feature>
<keyword evidence="3" id="KW-0808">Transferase</keyword>
<dbReference type="SMART" id="SM00343">
    <property type="entry name" value="ZnF_C2HC"/>
    <property type="match status" value="2"/>
</dbReference>
<evidence type="ECO:0000256" key="10">
    <source>
        <dbReference type="SAM" id="MobiDB-lite"/>
    </source>
</evidence>
<dbReference type="Gene3D" id="3.30.70.270">
    <property type="match status" value="2"/>
</dbReference>
<dbReference type="InterPro" id="IPR001878">
    <property type="entry name" value="Znf_CCHC"/>
</dbReference>
<evidence type="ECO:0000256" key="3">
    <source>
        <dbReference type="ARBA" id="ARBA00022679"/>
    </source>
</evidence>
<dbReference type="GO" id="GO:0006508">
    <property type="term" value="P:proteolysis"/>
    <property type="evidence" value="ECO:0007669"/>
    <property type="project" value="UniProtKB-KW"/>
</dbReference>
<dbReference type="Proteomes" id="UP001549921">
    <property type="component" value="Unassembled WGS sequence"/>
</dbReference>
<evidence type="ECO:0000256" key="9">
    <source>
        <dbReference type="PROSITE-ProRule" id="PRU00047"/>
    </source>
</evidence>
<dbReference type="GO" id="GO:0008233">
    <property type="term" value="F:peptidase activity"/>
    <property type="evidence" value="ECO:0007669"/>
    <property type="project" value="UniProtKB-KW"/>
</dbReference>
<reference evidence="13 14" key="1">
    <citation type="submission" date="2024-06" db="EMBL/GenBank/DDBJ databases">
        <title>A chromosome-level genome assembly of beet webworm, Loxostege sticticalis.</title>
        <authorList>
            <person name="Zhang Y."/>
        </authorList>
    </citation>
    <scope>NUCLEOTIDE SEQUENCE [LARGE SCALE GENOMIC DNA]</scope>
    <source>
        <strain evidence="13">AQ028</strain>
        <tissue evidence="13">Male pupae</tissue>
    </source>
</reference>
<dbReference type="PROSITE" id="PS50878">
    <property type="entry name" value="RT_POL"/>
    <property type="match status" value="1"/>
</dbReference>
<evidence type="ECO:0000256" key="7">
    <source>
        <dbReference type="ARBA" id="ARBA00022801"/>
    </source>
</evidence>
<dbReference type="Gene3D" id="2.40.70.10">
    <property type="entry name" value="Acid Proteases"/>
    <property type="match status" value="1"/>
</dbReference>
<dbReference type="InterPro" id="IPR043502">
    <property type="entry name" value="DNA/RNA_pol_sf"/>
</dbReference>
<evidence type="ECO:0000256" key="2">
    <source>
        <dbReference type="ARBA" id="ARBA00022670"/>
    </source>
</evidence>
<dbReference type="FunFam" id="3.10.20.370:FF:000001">
    <property type="entry name" value="Retrovirus-related Pol polyprotein from transposon 17.6-like protein"/>
    <property type="match status" value="1"/>
</dbReference>
<evidence type="ECO:0000256" key="1">
    <source>
        <dbReference type="ARBA" id="ARBA00012493"/>
    </source>
</evidence>
<evidence type="ECO:0000256" key="5">
    <source>
        <dbReference type="ARBA" id="ARBA00022722"/>
    </source>
</evidence>
<gene>
    <name evidence="13" type="ORF">ABMA28_006633</name>
</gene>
<dbReference type="SUPFAM" id="SSF56672">
    <property type="entry name" value="DNA/RNA polymerases"/>
    <property type="match status" value="1"/>
</dbReference>
<keyword evidence="9" id="KW-0479">Metal-binding</keyword>
<dbReference type="SUPFAM" id="SSF57756">
    <property type="entry name" value="Retrovirus zinc finger-like domains"/>
    <property type="match status" value="1"/>
</dbReference>
<dbReference type="EC" id="2.7.7.49" evidence="1"/>
<organism evidence="13 14">
    <name type="scientific">Loxostege sticticalis</name>
    <name type="common">Beet webworm moth</name>
    <dbReference type="NCBI Taxonomy" id="481309"/>
    <lineage>
        <taxon>Eukaryota</taxon>
        <taxon>Metazoa</taxon>
        <taxon>Ecdysozoa</taxon>
        <taxon>Arthropoda</taxon>
        <taxon>Hexapoda</taxon>
        <taxon>Insecta</taxon>
        <taxon>Pterygota</taxon>
        <taxon>Neoptera</taxon>
        <taxon>Endopterygota</taxon>
        <taxon>Lepidoptera</taxon>
        <taxon>Glossata</taxon>
        <taxon>Ditrysia</taxon>
        <taxon>Pyraloidea</taxon>
        <taxon>Crambidae</taxon>
        <taxon>Pyraustinae</taxon>
        <taxon>Loxostege</taxon>
    </lineage>
</organism>
<feature type="region of interest" description="Disordered" evidence="10">
    <location>
        <begin position="253"/>
        <end position="278"/>
    </location>
</feature>
<keyword evidence="6" id="KW-0255">Endonuclease</keyword>
<evidence type="ECO:0000259" key="11">
    <source>
        <dbReference type="PROSITE" id="PS50158"/>
    </source>
</evidence>
<dbReference type="Gene3D" id="4.10.60.10">
    <property type="entry name" value="Zinc finger, CCHC-type"/>
    <property type="match status" value="1"/>
</dbReference>
<keyword evidence="4" id="KW-0548">Nucleotidyltransferase</keyword>
<dbReference type="InterPro" id="IPR000477">
    <property type="entry name" value="RT_dom"/>
</dbReference>
<dbReference type="Pfam" id="PF17917">
    <property type="entry name" value="RT_RNaseH"/>
    <property type="match status" value="1"/>
</dbReference>
<keyword evidence="9" id="KW-0863">Zinc-finger</keyword>
<dbReference type="GO" id="GO:0004519">
    <property type="term" value="F:endonuclease activity"/>
    <property type="evidence" value="ECO:0007669"/>
    <property type="project" value="UniProtKB-KW"/>
</dbReference>
<feature type="domain" description="CCHC-type" evidence="11">
    <location>
        <begin position="280"/>
        <end position="296"/>
    </location>
</feature>
<dbReference type="AlphaFoldDB" id="A0ABD0TN92"/>
<dbReference type="Gene3D" id="3.10.10.10">
    <property type="entry name" value="HIV Type 1 Reverse Transcriptase, subunit A, domain 1"/>
    <property type="match status" value="1"/>
</dbReference>
<dbReference type="FunFam" id="3.30.70.270:FF:000026">
    <property type="entry name" value="Transposon Ty3-G Gag-Pol polyprotein"/>
    <property type="match status" value="1"/>
</dbReference>
<evidence type="ECO:0000259" key="12">
    <source>
        <dbReference type="PROSITE" id="PS50878"/>
    </source>
</evidence>
<sequence length="1000" mass="114299">MQPPDETCPVQDNPSAQSRGGSPILGPRPASPSATQGSDAPGSSSTGQHTRTGFVPITFMQTMMQEMMSKLIETTASAFHTNTPKPVPRVRSLEHIYVPPFDPDDRTDTIQVWCKNLDDLKTEYELTDREILNLSRKNLRGRAAEYSRRNYTTLTSWTELKTRLVETFADEARYYDDLILFMEYTSEQASSITEYATRKWELARKAIGVELTEQRLVEAVISGMSDFRIRSDLLRLTPKNLPQLIQSLNSYKRKRPNNDIDHNVPSKRPKFSHPDSKQKRCHKCHKLGHIQKDCRSTMSTPESQKQVALPSTSNTAKPLITCTFCKRKGHTYDNCFQRQNNKAKSERSPSSNVNALIMTNKRCKSVQIGDRDFSCLLDSGAECSLMRDSVCDSVKGKISFEATMLKGVGDNSFYSSRKKTCEIYIDGLIIELEFITVPDKFIQYDILLGQNLFETPGIQVTFTKDDTLISRDSYNINLVQKFDANTLNVNTEIDSKYKNQLHDILDSCSEMFTIGNKVSQITTGELNIRLKNPDKIVQRRPYRLAPGEREHVKAIIKDLKDNNIIRDSNSPFASPILLVRKKDGSDRLCVDYRELNRNTVRDHFPLPLIDDHISKLSKARYFTVLDMTAGFHQIPVAPDSIEKTAFVTPDGQFEFLRMPFGLCNAPPVFQRAISTALKPFVDDFVLIYIDDVVIYSETPEQGLEHLKQVLGALRKTGFSLNINKCKFLQTEIEYLGRVVSNGQVKPNPGKIRALLDSPVPTTQKQVRQFCGLAGYFRKFIPNFSLIMIPLYDLTRNNAKWNWTSDHEAARNKILEYLASEPILTLFDPTKTIELHTDASSAGFGAVLFQKHENELKVIEYYSMRTTETESRYHSYELETLAVVRAIKHFRHYLLGRPFKVITDCNSLKASRNKKELLPRVHRWWAYLQSFDFEIEYRKGERIPHVDFLSRNPAGHVQININNVHNYSDWLEAEQNNDSETKNIIESIQNGTIDKDLASSY</sequence>
<comment type="caution">
    <text evidence="13">The sequence shown here is derived from an EMBL/GenBank/DDBJ whole genome shotgun (WGS) entry which is preliminary data.</text>
</comment>
<evidence type="ECO:0000313" key="14">
    <source>
        <dbReference type="Proteomes" id="UP001549921"/>
    </source>
</evidence>
<keyword evidence="2" id="KW-0645">Protease</keyword>
<proteinExistence type="predicted"/>
<accession>A0ABD0TN92</accession>
<evidence type="ECO:0000313" key="13">
    <source>
        <dbReference type="EMBL" id="KAL0850688.1"/>
    </source>
</evidence>
<evidence type="ECO:0000256" key="8">
    <source>
        <dbReference type="ARBA" id="ARBA00022918"/>
    </source>
</evidence>
<evidence type="ECO:0000256" key="4">
    <source>
        <dbReference type="ARBA" id="ARBA00022695"/>
    </source>
</evidence>
<dbReference type="PANTHER" id="PTHR37984">
    <property type="entry name" value="PROTEIN CBG26694"/>
    <property type="match status" value="1"/>
</dbReference>
<keyword evidence="8" id="KW-0695">RNA-directed DNA polymerase</keyword>
<dbReference type="GO" id="GO:0003964">
    <property type="term" value="F:RNA-directed DNA polymerase activity"/>
    <property type="evidence" value="ECO:0007669"/>
    <property type="project" value="UniProtKB-KW"/>
</dbReference>
<dbReference type="CDD" id="cd09274">
    <property type="entry name" value="RNase_HI_RT_Ty3"/>
    <property type="match status" value="1"/>
</dbReference>
<keyword evidence="7" id="KW-0378">Hydrolase</keyword>
<dbReference type="InterPro" id="IPR021109">
    <property type="entry name" value="Peptidase_aspartic_dom_sf"/>
</dbReference>
<evidence type="ECO:0000256" key="6">
    <source>
        <dbReference type="ARBA" id="ARBA00022759"/>
    </source>
</evidence>
<feature type="region of interest" description="Disordered" evidence="10">
    <location>
        <begin position="1"/>
        <end position="52"/>
    </location>
</feature>
<keyword evidence="9" id="KW-0862">Zinc</keyword>